<keyword evidence="1" id="KW-0472">Membrane</keyword>
<keyword evidence="1" id="KW-1133">Transmembrane helix</keyword>
<dbReference type="EMBL" id="KE504499">
    <property type="protein sequence ID" value="EPS92533.1"/>
    <property type="molecule type" value="Genomic_DNA"/>
</dbReference>
<organism evidence="2 3">
    <name type="scientific">Fomitopsis schrenkii</name>
    <name type="common">Brown rot fungus</name>
    <dbReference type="NCBI Taxonomy" id="2126942"/>
    <lineage>
        <taxon>Eukaryota</taxon>
        <taxon>Fungi</taxon>
        <taxon>Dikarya</taxon>
        <taxon>Basidiomycota</taxon>
        <taxon>Agaricomycotina</taxon>
        <taxon>Agaricomycetes</taxon>
        <taxon>Polyporales</taxon>
        <taxon>Fomitopsis</taxon>
    </lineage>
</organism>
<dbReference type="InParanoid" id="S8DMH5"/>
<evidence type="ECO:0000256" key="1">
    <source>
        <dbReference type="SAM" id="Phobius"/>
    </source>
</evidence>
<proteinExistence type="predicted"/>
<dbReference type="AlphaFoldDB" id="S8DMH5"/>
<evidence type="ECO:0000313" key="3">
    <source>
        <dbReference type="Proteomes" id="UP000015241"/>
    </source>
</evidence>
<evidence type="ECO:0000313" key="2">
    <source>
        <dbReference type="EMBL" id="EPS92533.1"/>
    </source>
</evidence>
<protein>
    <submittedName>
        <fullName evidence="2">Uncharacterized protein</fullName>
    </submittedName>
</protein>
<reference evidence="2 3" key="1">
    <citation type="journal article" date="2012" name="Science">
        <title>The Paleozoic origin of enzymatic lignin decomposition reconstructed from 31 fungal genomes.</title>
        <authorList>
            <person name="Floudas D."/>
            <person name="Binder M."/>
            <person name="Riley R."/>
            <person name="Barry K."/>
            <person name="Blanchette R.A."/>
            <person name="Henrissat B."/>
            <person name="Martinez A.T."/>
            <person name="Otillar R."/>
            <person name="Spatafora J.W."/>
            <person name="Yadav J.S."/>
            <person name="Aerts A."/>
            <person name="Benoit I."/>
            <person name="Boyd A."/>
            <person name="Carlson A."/>
            <person name="Copeland A."/>
            <person name="Coutinho P.M."/>
            <person name="de Vries R.P."/>
            <person name="Ferreira P."/>
            <person name="Findley K."/>
            <person name="Foster B."/>
            <person name="Gaskell J."/>
            <person name="Glotzer D."/>
            <person name="Gorecki P."/>
            <person name="Heitman J."/>
            <person name="Hesse C."/>
            <person name="Hori C."/>
            <person name="Igarashi K."/>
            <person name="Jurgens J.A."/>
            <person name="Kallen N."/>
            <person name="Kersten P."/>
            <person name="Kohler A."/>
            <person name="Kuees U."/>
            <person name="Kumar T.K.A."/>
            <person name="Kuo A."/>
            <person name="LaButti K."/>
            <person name="Larrondo L.F."/>
            <person name="Lindquist E."/>
            <person name="Ling A."/>
            <person name="Lombard V."/>
            <person name="Lucas S."/>
            <person name="Lundell T."/>
            <person name="Martin R."/>
            <person name="McLaughlin D.J."/>
            <person name="Morgenstern I."/>
            <person name="Morin E."/>
            <person name="Murat C."/>
            <person name="Nagy L.G."/>
            <person name="Nolan M."/>
            <person name="Ohm R.A."/>
            <person name="Patyshakuliyeva A."/>
            <person name="Rokas A."/>
            <person name="Ruiz-Duenas F.J."/>
            <person name="Sabat G."/>
            <person name="Salamov A."/>
            <person name="Samejima M."/>
            <person name="Schmutz J."/>
            <person name="Slot J.C."/>
            <person name="St John F."/>
            <person name="Stenlid J."/>
            <person name="Sun H."/>
            <person name="Sun S."/>
            <person name="Syed K."/>
            <person name="Tsang A."/>
            <person name="Wiebenga A."/>
            <person name="Young D."/>
            <person name="Pisabarro A."/>
            <person name="Eastwood D.C."/>
            <person name="Martin F."/>
            <person name="Cullen D."/>
            <person name="Grigoriev I.V."/>
            <person name="Hibbett D.S."/>
        </authorList>
    </citation>
    <scope>NUCLEOTIDE SEQUENCE</scope>
    <source>
        <strain evidence="3">FP-58527</strain>
    </source>
</reference>
<feature type="transmembrane region" description="Helical" evidence="1">
    <location>
        <begin position="169"/>
        <end position="191"/>
    </location>
</feature>
<feature type="non-terminal residue" evidence="2">
    <location>
        <position position="192"/>
    </location>
</feature>
<keyword evidence="3" id="KW-1185">Reference proteome</keyword>
<dbReference type="HOGENOM" id="CLU_1418265_0_0_1"/>
<name>S8DMH5_FOMSC</name>
<keyword evidence="1" id="KW-0812">Transmembrane</keyword>
<sequence length="192" mass="21204">MSISVISAAVGAALRVLKQSSNKTLFRGMMHDVKLCFHAEDESLERYGDSKPGFLVLAKVMDSYVLMVHPEEGSSDVTQSRVLAVSDELVISFHQVSLTISADVRGRDDGKLHIVAQDHESFWAIVLCLAQYHLDVLHRRDTLQSHISSLQHQELEMHRSLNVPTPMPFHGLGGVLAHSILVALFVAGIMLV</sequence>
<accession>S8DMH5</accession>
<dbReference type="Proteomes" id="UP000015241">
    <property type="component" value="Unassembled WGS sequence"/>
</dbReference>
<gene>
    <name evidence="2" type="ORF">FOMPIDRAFT_1020992</name>
</gene>